<protein>
    <submittedName>
        <fullName evidence="2">Uncharacterized protein</fullName>
    </submittedName>
</protein>
<proteinExistence type="predicted"/>
<reference evidence="2 3" key="1">
    <citation type="submission" date="2015-01" db="EMBL/GenBank/DDBJ databases">
        <title>The Genome Sequence of Exophiala mesophila CBS40295.</title>
        <authorList>
            <consortium name="The Broad Institute Genomics Platform"/>
            <person name="Cuomo C."/>
            <person name="de Hoog S."/>
            <person name="Gorbushina A."/>
            <person name="Stielow B."/>
            <person name="Teixiera M."/>
            <person name="Abouelleil A."/>
            <person name="Chapman S.B."/>
            <person name="Priest M."/>
            <person name="Young S.K."/>
            <person name="Wortman J."/>
            <person name="Nusbaum C."/>
            <person name="Birren B."/>
        </authorList>
    </citation>
    <scope>NUCLEOTIDE SEQUENCE [LARGE SCALE GENOMIC DNA]</scope>
    <source>
        <strain evidence="2 3">CBS 40295</strain>
    </source>
</reference>
<evidence type="ECO:0000313" key="3">
    <source>
        <dbReference type="Proteomes" id="UP000054302"/>
    </source>
</evidence>
<organism evidence="2 3">
    <name type="scientific">Exophiala mesophila</name>
    <name type="common">Black yeast-like fungus</name>
    <dbReference type="NCBI Taxonomy" id="212818"/>
    <lineage>
        <taxon>Eukaryota</taxon>
        <taxon>Fungi</taxon>
        <taxon>Dikarya</taxon>
        <taxon>Ascomycota</taxon>
        <taxon>Pezizomycotina</taxon>
        <taxon>Eurotiomycetes</taxon>
        <taxon>Chaetothyriomycetidae</taxon>
        <taxon>Chaetothyriales</taxon>
        <taxon>Herpotrichiellaceae</taxon>
        <taxon>Exophiala</taxon>
    </lineage>
</organism>
<feature type="compositionally biased region" description="Polar residues" evidence="1">
    <location>
        <begin position="164"/>
        <end position="183"/>
    </location>
</feature>
<dbReference type="EMBL" id="KN847521">
    <property type="protein sequence ID" value="KIV95576.1"/>
    <property type="molecule type" value="Genomic_DNA"/>
</dbReference>
<dbReference type="OrthoDB" id="3914029at2759"/>
<dbReference type="AlphaFoldDB" id="A0A0D1Y4J4"/>
<evidence type="ECO:0000313" key="2">
    <source>
        <dbReference type="EMBL" id="KIV95576.1"/>
    </source>
</evidence>
<feature type="region of interest" description="Disordered" evidence="1">
    <location>
        <begin position="1"/>
        <end position="48"/>
    </location>
</feature>
<sequence length="284" mass="31775">MSKQLLPSWDPSEPAPSYEESIAPNGGNLTRSAPSLQREKSPSNSTSLIRLERTRRIQQQITDFIVPCFLEHLSNAVNNLTILLVPSDCLSHSGPHKPITAQNVVSPSFQVLNTTGSVIEMTGDGNRNSFWIQQPVLNELDILLRRELTGVTPPQDPLDPAASYGSSSRSPTQQNLIPQSSAPLPSRPAKKSWFKRAMPQLPSPEHDPTGETGKWDLGWRSPDVTRETEMEAARQKERESRVLRQDEIAVNTRFRDVSFRMENEMGLLETNTIKCVWIEIEVGV</sequence>
<dbReference type="RefSeq" id="XP_016227150.1">
    <property type="nucleotide sequence ID" value="XM_016367632.1"/>
</dbReference>
<evidence type="ECO:0000256" key="1">
    <source>
        <dbReference type="SAM" id="MobiDB-lite"/>
    </source>
</evidence>
<dbReference type="VEuPathDB" id="FungiDB:PV10_03212"/>
<dbReference type="Proteomes" id="UP000054302">
    <property type="component" value="Unassembled WGS sequence"/>
</dbReference>
<dbReference type="OMA" id="FRMENEM"/>
<gene>
    <name evidence="2" type="ORF">PV10_03212</name>
</gene>
<name>A0A0D1Y4J4_EXOME</name>
<feature type="region of interest" description="Disordered" evidence="1">
    <location>
        <begin position="151"/>
        <end position="220"/>
    </location>
</feature>
<dbReference type="GeneID" id="27321057"/>
<dbReference type="HOGENOM" id="CLU_1111354_0_0_1"/>
<accession>A0A0D1Y4J4</accession>
<keyword evidence="3" id="KW-1185">Reference proteome</keyword>